<evidence type="ECO:0000313" key="7">
    <source>
        <dbReference type="EMBL" id="TPP49956.1"/>
    </source>
</evidence>
<dbReference type="AlphaFoldDB" id="A0A504XMF8"/>
<dbReference type="InterPro" id="IPR049680">
    <property type="entry name" value="FLVCR1-2_SLC49-like"/>
</dbReference>
<proteinExistence type="predicted"/>
<dbReference type="VEuPathDB" id="TriTrypDB:LdBPK_200400.1"/>
<feature type="transmembrane region" description="Helical" evidence="6">
    <location>
        <begin position="425"/>
        <end position="448"/>
    </location>
</feature>
<feature type="compositionally biased region" description="Basic and acidic residues" evidence="5">
    <location>
        <begin position="654"/>
        <end position="663"/>
    </location>
</feature>
<feature type="compositionally biased region" description="Pro residues" evidence="5">
    <location>
        <begin position="998"/>
        <end position="1008"/>
    </location>
</feature>
<evidence type="ECO:0000256" key="1">
    <source>
        <dbReference type="ARBA" id="ARBA00004141"/>
    </source>
</evidence>
<feature type="transmembrane region" description="Helical" evidence="6">
    <location>
        <begin position="53"/>
        <end position="72"/>
    </location>
</feature>
<sequence length="1245" mass="133519">MPATLMNEKGDPWRWVVLALFCLYSASNAIQWITYSSIATATRTFFDLTTNQLNMLSSVYMIVFVVGAYFTCTTFERWGVRRGVLIGCELNAMGSILKVAPGLQKPCYLTLVLPQTLNSIAQLFVLSTPPLIAAQYFAPHQRTFATAIAATANSLGNAIALFAPPLIVRSSTGTTKEFMLLFCLEMGFCVLITVGVFLFLRPPSFKAPSQALLGELASAEGRAASGRAQRPVAQQLHQRRGDREEGVAPDELQSETCSNVQNGDRSSVEDKNDDSGVGAGRGRAVAHGQRHTASGEPIASHISACAGARGNNTSVNRPVVEFADAEGTAKPGGGAYSAQEVTLDPSPDFYTEFDRGSMSKHKAMTMWHRLRHNEHVITFLEVGHTIYLLLCRRDFVFLLGAFSISMGSVWTYASVLAQILEPFGVAAELAGGIGAFNVIVGTVVSYLVGLWVDRTRHYKYPLLVCLMGSVLCCIGLIIIMLKAPSHTRTMDGLCSFIYIFAGVFQNTAIPICFEFAMEISYPLPESVPGALLMAGANLCSLIMLSVASMMLGNGVASTSACVSVLILITCVCVVGAILAVFPREKLYRRDAEVEARQQLVAASADSYAASTAATRQFYANSLTAHPHPQPPLPLSGLENARRGAPAPLSGATGKDAETEKEMLPRAARRPSETKAPPAVVAVCKSVFADDELLDDALVDARQLQNRMTREEMNGGTPGLAQHQEEEIETAAAFTGALCSAGEATASNSGPRPWVVLAFYATLVTAGPAQQPLRNADDDGQPSNVKDAPSALALWPFILIAAAAIAVVTWMVLAALQWCRARSRRTEDAARGEEIEESIRLVTTRLYRIQELWQAHQLRAVSQQHDSCTETLQHGPMSVKMQESRELSHQQLQVHISSCNASDENAEVLLTPKTAAPSSYQPGIAGGSDLLAKLKPDSLMSLSSARGLKATVPLSPLIRSTGIIPSLRSAASTRVFAGISNAAALRRSLRAPQLDMEPPAFPLLPPPTQHPSSSSSTLTTWSEFEESPFYQVISTFQFPVDLSGEPSGGTDESVLETSSVETLVVHYRGGGGAQSPRGTADDCAEEGMAAMARHTGVAAAYRHVDLHIHLEVDEPDETPMPQRCRYGCAGEKHRGLLPSPTPHSCPRRYFEGDAAFMSNSPAVEDSRVNLAAGNNSAALPATRTERRAHETVAAAVAEGGDSSLDASVFADDAELQGRFTPSRLKSARESGGSRLLLVSLHPTALQ</sequence>
<dbReference type="CDD" id="cd17334">
    <property type="entry name" value="MFS_SLC49"/>
    <property type="match status" value="1"/>
</dbReference>
<keyword evidence="3 6" id="KW-1133">Transmembrane helix</keyword>
<evidence type="ECO:0000313" key="8">
    <source>
        <dbReference type="Proteomes" id="UP000318447"/>
    </source>
</evidence>
<dbReference type="VEuPathDB" id="TriTrypDB:LdBPK_200410.1"/>
<keyword evidence="4 6" id="KW-0472">Membrane</keyword>
<evidence type="ECO:0000256" key="4">
    <source>
        <dbReference type="ARBA" id="ARBA00023136"/>
    </source>
</evidence>
<dbReference type="InterPro" id="IPR011701">
    <property type="entry name" value="MFS"/>
</dbReference>
<feature type="region of interest" description="Disordered" evidence="5">
    <location>
        <begin position="996"/>
        <end position="1019"/>
    </location>
</feature>
<dbReference type="PANTHER" id="PTHR10924:SF6">
    <property type="entry name" value="SOLUTE CARRIER FAMILY 49 MEMBER A3"/>
    <property type="match status" value="1"/>
</dbReference>
<feature type="transmembrane region" description="Helical" evidence="6">
    <location>
        <begin position="395"/>
        <end position="413"/>
    </location>
</feature>
<name>A0A504XMF8_LEIDO</name>
<evidence type="ECO:0000256" key="6">
    <source>
        <dbReference type="SAM" id="Phobius"/>
    </source>
</evidence>
<organism evidence="7 8">
    <name type="scientific">Leishmania donovani</name>
    <dbReference type="NCBI Taxonomy" id="5661"/>
    <lineage>
        <taxon>Eukaryota</taxon>
        <taxon>Discoba</taxon>
        <taxon>Euglenozoa</taxon>
        <taxon>Kinetoplastea</taxon>
        <taxon>Metakinetoplastina</taxon>
        <taxon>Trypanosomatida</taxon>
        <taxon>Trypanosomatidae</taxon>
        <taxon>Leishmaniinae</taxon>
        <taxon>Leishmania</taxon>
    </lineage>
</organism>
<dbReference type="VEuPathDB" id="TriTrypDB:LDHU3_20.0470"/>
<protein>
    <submittedName>
        <fullName evidence="7">Major Facilitator Superfamily protein</fullName>
    </submittedName>
</protein>
<dbReference type="Pfam" id="PF07690">
    <property type="entry name" value="MFS_1"/>
    <property type="match status" value="1"/>
</dbReference>
<feature type="region of interest" description="Disordered" evidence="5">
    <location>
        <begin position="223"/>
        <end position="295"/>
    </location>
</feature>
<dbReference type="GO" id="GO:0016020">
    <property type="term" value="C:membrane"/>
    <property type="evidence" value="ECO:0007669"/>
    <property type="project" value="UniProtKB-SubCell"/>
</dbReference>
<evidence type="ECO:0000256" key="5">
    <source>
        <dbReference type="SAM" id="MobiDB-lite"/>
    </source>
</evidence>
<feature type="transmembrane region" description="Helical" evidence="6">
    <location>
        <begin position="460"/>
        <end position="483"/>
    </location>
</feature>
<comment type="caution">
    <text evidence="7">The sequence shown here is derived from an EMBL/GenBank/DDBJ whole genome shotgun (WGS) entry which is preliminary data.</text>
</comment>
<feature type="region of interest" description="Disordered" evidence="5">
    <location>
        <begin position="622"/>
        <end position="672"/>
    </location>
</feature>
<dbReference type="InterPro" id="IPR036259">
    <property type="entry name" value="MFS_trans_sf"/>
</dbReference>
<feature type="transmembrane region" description="Helical" evidence="6">
    <location>
        <begin position="179"/>
        <end position="200"/>
    </location>
</feature>
<evidence type="ECO:0000256" key="2">
    <source>
        <dbReference type="ARBA" id="ARBA00022692"/>
    </source>
</evidence>
<feature type="transmembrane region" description="Helical" evidence="6">
    <location>
        <begin position="144"/>
        <end position="167"/>
    </location>
</feature>
<dbReference type="GO" id="GO:0022857">
    <property type="term" value="F:transmembrane transporter activity"/>
    <property type="evidence" value="ECO:0007669"/>
    <property type="project" value="InterPro"/>
</dbReference>
<feature type="transmembrane region" description="Helical" evidence="6">
    <location>
        <begin position="557"/>
        <end position="581"/>
    </location>
</feature>
<dbReference type="Proteomes" id="UP000318447">
    <property type="component" value="Unassembled WGS sequence"/>
</dbReference>
<reference evidence="8" key="1">
    <citation type="submission" date="2019-02" db="EMBL/GenBank/DDBJ databases">
        <title>FDA dAtabase for Regulatory Grade micrObial Sequences (FDA-ARGOS): Supporting development and validation of Infectious Disease Dx tests.</title>
        <authorList>
            <person name="Duncan R."/>
            <person name="Fisher C."/>
            <person name="Tallon L."/>
            <person name="Sadzewicz L."/>
            <person name="Sengamalay N."/>
            <person name="Ott S."/>
            <person name="Godinez A."/>
            <person name="Nagaraj S."/>
            <person name="Vavikolanu K."/>
            <person name="Nadendla S."/>
            <person name="Aluvathingal J."/>
            <person name="Sichtig H."/>
        </authorList>
    </citation>
    <scope>NUCLEOTIDE SEQUENCE [LARGE SCALE GENOMIC DNA]</scope>
    <source>
        <strain evidence="8">FDAARGOS_361</strain>
    </source>
</reference>
<dbReference type="VEuPathDB" id="TriTrypDB:LdCL_200008800"/>
<feature type="compositionally biased region" description="Low complexity" evidence="5">
    <location>
        <begin position="1009"/>
        <end position="1019"/>
    </location>
</feature>
<feature type="compositionally biased region" description="Polar residues" evidence="5">
    <location>
        <begin position="254"/>
        <end position="265"/>
    </location>
</feature>
<feature type="transmembrane region" description="Helical" evidence="6">
    <location>
        <begin position="529"/>
        <end position="551"/>
    </location>
</feature>
<evidence type="ECO:0000256" key="3">
    <source>
        <dbReference type="ARBA" id="ARBA00022989"/>
    </source>
</evidence>
<feature type="transmembrane region" description="Helical" evidence="6">
    <location>
        <begin position="792"/>
        <end position="815"/>
    </location>
</feature>
<dbReference type="VEuPathDB" id="TriTrypDB:LDHU3_20.0460"/>
<keyword evidence="2 6" id="KW-0812">Transmembrane</keyword>
<dbReference type="VEuPathDB" id="TriTrypDB:LdCL_200008700"/>
<gene>
    <name evidence="7" type="ORF">CGC21_29610</name>
</gene>
<dbReference type="SUPFAM" id="SSF103473">
    <property type="entry name" value="MFS general substrate transporter"/>
    <property type="match status" value="1"/>
</dbReference>
<comment type="subcellular location">
    <subcellularLocation>
        <location evidence="1">Membrane</location>
        <topology evidence="1">Multi-pass membrane protein</topology>
    </subcellularLocation>
</comment>
<dbReference type="Gene3D" id="1.20.1250.20">
    <property type="entry name" value="MFS general substrate transporter like domains"/>
    <property type="match status" value="2"/>
</dbReference>
<dbReference type="PANTHER" id="PTHR10924">
    <property type="entry name" value="MAJOR FACILITATOR SUPERFAMILY PROTEIN-RELATED"/>
    <property type="match status" value="1"/>
</dbReference>
<accession>A0A504XMF8</accession>
<feature type="transmembrane region" description="Helical" evidence="6">
    <location>
        <begin position="495"/>
        <end position="517"/>
    </location>
</feature>
<dbReference type="EMBL" id="RHLC01000023">
    <property type="protein sequence ID" value="TPP49956.1"/>
    <property type="molecule type" value="Genomic_DNA"/>
</dbReference>